<protein>
    <submittedName>
        <fullName evidence="2">Tetraketide alpha-pyrone reductase 2-like protein</fullName>
    </submittedName>
</protein>
<dbReference type="AlphaFoldDB" id="A0A2K3MVW7"/>
<sequence length="96" mass="10516">MGVVGTCEIRRSELEVFHRNLVATAGIHRRKDDEGLRKNNSFDSSLDDDDDDDKGTTLVCVTSGVSYLGLALVNHLLVLGYSVRITVDNPGVNKKL</sequence>
<dbReference type="EMBL" id="ASHM01012893">
    <property type="protein sequence ID" value="PNX94859.1"/>
    <property type="molecule type" value="Genomic_DNA"/>
</dbReference>
<proteinExistence type="predicted"/>
<reference evidence="2 3" key="2">
    <citation type="journal article" date="2017" name="Front. Plant Sci.">
        <title>Gene Classification and Mining of Molecular Markers Useful in Red Clover (Trifolium pratense) Breeding.</title>
        <authorList>
            <person name="Istvanek J."/>
            <person name="Dluhosova J."/>
            <person name="Dluhos P."/>
            <person name="Patkova L."/>
            <person name="Nedelnik J."/>
            <person name="Repkova J."/>
        </authorList>
    </citation>
    <scope>NUCLEOTIDE SEQUENCE [LARGE SCALE GENOMIC DNA]</scope>
    <source>
        <strain evidence="3">cv. Tatra</strain>
        <tissue evidence="2">Young leaves</tissue>
    </source>
</reference>
<dbReference type="Proteomes" id="UP000236291">
    <property type="component" value="Unassembled WGS sequence"/>
</dbReference>
<evidence type="ECO:0000256" key="1">
    <source>
        <dbReference type="SAM" id="MobiDB-lite"/>
    </source>
</evidence>
<dbReference type="STRING" id="57577.A0A2K3MVW7"/>
<dbReference type="Gene3D" id="3.40.50.720">
    <property type="entry name" value="NAD(P)-binding Rossmann-like Domain"/>
    <property type="match status" value="1"/>
</dbReference>
<feature type="region of interest" description="Disordered" evidence="1">
    <location>
        <begin position="34"/>
        <end position="54"/>
    </location>
</feature>
<accession>A0A2K3MVW7</accession>
<evidence type="ECO:0000313" key="2">
    <source>
        <dbReference type="EMBL" id="PNX94859.1"/>
    </source>
</evidence>
<evidence type="ECO:0000313" key="3">
    <source>
        <dbReference type="Proteomes" id="UP000236291"/>
    </source>
</evidence>
<organism evidence="2 3">
    <name type="scientific">Trifolium pratense</name>
    <name type="common">Red clover</name>
    <dbReference type="NCBI Taxonomy" id="57577"/>
    <lineage>
        <taxon>Eukaryota</taxon>
        <taxon>Viridiplantae</taxon>
        <taxon>Streptophyta</taxon>
        <taxon>Embryophyta</taxon>
        <taxon>Tracheophyta</taxon>
        <taxon>Spermatophyta</taxon>
        <taxon>Magnoliopsida</taxon>
        <taxon>eudicotyledons</taxon>
        <taxon>Gunneridae</taxon>
        <taxon>Pentapetalae</taxon>
        <taxon>rosids</taxon>
        <taxon>fabids</taxon>
        <taxon>Fabales</taxon>
        <taxon>Fabaceae</taxon>
        <taxon>Papilionoideae</taxon>
        <taxon>50 kb inversion clade</taxon>
        <taxon>NPAAA clade</taxon>
        <taxon>Hologalegina</taxon>
        <taxon>IRL clade</taxon>
        <taxon>Trifolieae</taxon>
        <taxon>Trifolium</taxon>
    </lineage>
</organism>
<comment type="caution">
    <text evidence="2">The sequence shown here is derived from an EMBL/GenBank/DDBJ whole genome shotgun (WGS) entry which is preliminary data.</text>
</comment>
<name>A0A2K3MVW7_TRIPR</name>
<reference evidence="2 3" key="1">
    <citation type="journal article" date="2014" name="Am. J. Bot.">
        <title>Genome assembly and annotation for red clover (Trifolium pratense; Fabaceae).</title>
        <authorList>
            <person name="Istvanek J."/>
            <person name="Jaros M."/>
            <person name="Krenek A."/>
            <person name="Repkova J."/>
        </authorList>
    </citation>
    <scope>NUCLEOTIDE SEQUENCE [LARGE SCALE GENOMIC DNA]</scope>
    <source>
        <strain evidence="3">cv. Tatra</strain>
        <tissue evidence="2">Young leaves</tissue>
    </source>
</reference>
<gene>
    <name evidence="2" type="ORF">L195_g018040</name>
</gene>